<proteinExistence type="predicted"/>
<reference evidence="1" key="2">
    <citation type="journal article" date="2015" name="Fish Shellfish Immunol.">
        <title>Early steps in the European eel (Anguilla anguilla)-Vibrio vulnificus interaction in the gills: Role of the RtxA13 toxin.</title>
        <authorList>
            <person name="Callol A."/>
            <person name="Pajuelo D."/>
            <person name="Ebbesson L."/>
            <person name="Teles M."/>
            <person name="MacKenzie S."/>
            <person name="Amaro C."/>
        </authorList>
    </citation>
    <scope>NUCLEOTIDE SEQUENCE</scope>
</reference>
<organism evidence="1">
    <name type="scientific">Anguilla anguilla</name>
    <name type="common">European freshwater eel</name>
    <name type="synonym">Muraena anguilla</name>
    <dbReference type="NCBI Taxonomy" id="7936"/>
    <lineage>
        <taxon>Eukaryota</taxon>
        <taxon>Metazoa</taxon>
        <taxon>Chordata</taxon>
        <taxon>Craniata</taxon>
        <taxon>Vertebrata</taxon>
        <taxon>Euteleostomi</taxon>
        <taxon>Actinopterygii</taxon>
        <taxon>Neopterygii</taxon>
        <taxon>Teleostei</taxon>
        <taxon>Anguilliformes</taxon>
        <taxon>Anguillidae</taxon>
        <taxon>Anguilla</taxon>
    </lineage>
</organism>
<dbReference type="EMBL" id="GBXM01007046">
    <property type="protein sequence ID" value="JAI01532.1"/>
    <property type="molecule type" value="Transcribed_RNA"/>
</dbReference>
<accession>A0A0E9XGF1</accession>
<reference evidence="1" key="1">
    <citation type="submission" date="2014-11" db="EMBL/GenBank/DDBJ databases">
        <authorList>
            <person name="Amaro Gonzalez C."/>
        </authorList>
    </citation>
    <scope>NUCLEOTIDE SEQUENCE</scope>
</reference>
<name>A0A0E9XGF1_ANGAN</name>
<protein>
    <submittedName>
        <fullName evidence="1">Uncharacterized protein</fullName>
    </submittedName>
</protein>
<evidence type="ECO:0000313" key="1">
    <source>
        <dbReference type="EMBL" id="JAI01532.1"/>
    </source>
</evidence>
<dbReference type="AlphaFoldDB" id="A0A0E9XGF1"/>
<sequence>MSFHASYLNISPSVNVTLSFSLAPLQQKQLFIFFSMCLHEVGSPNGNHF</sequence>